<organism evidence="3 4">
    <name type="scientific">Scytalidium lignicola</name>
    <name type="common">Hyphomycete</name>
    <dbReference type="NCBI Taxonomy" id="5539"/>
    <lineage>
        <taxon>Eukaryota</taxon>
        <taxon>Fungi</taxon>
        <taxon>Dikarya</taxon>
        <taxon>Ascomycota</taxon>
        <taxon>Pezizomycotina</taxon>
        <taxon>Leotiomycetes</taxon>
        <taxon>Leotiomycetes incertae sedis</taxon>
        <taxon>Scytalidium</taxon>
    </lineage>
</organism>
<feature type="transmembrane region" description="Helical" evidence="2">
    <location>
        <begin position="151"/>
        <end position="172"/>
    </location>
</feature>
<evidence type="ECO:0000313" key="4">
    <source>
        <dbReference type="Proteomes" id="UP000258309"/>
    </source>
</evidence>
<feature type="non-terminal residue" evidence="3">
    <location>
        <position position="260"/>
    </location>
</feature>
<dbReference type="Proteomes" id="UP000258309">
    <property type="component" value="Unassembled WGS sequence"/>
</dbReference>
<evidence type="ECO:0000313" key="3">
    <source>
        <dbReference type="EMBL" id="RFU35343.1"/>
    </source>
</evidence>
<name>A0A3E2HPQ5_SCYLI</name>
<keyword evidence="2" id="KW-0472">Membrane</keyword>
<dbReference type="Pfam" id="PF06687">
    <property type="entry name" value="SUR7"/>
    <property type="match status" value="1"/>
</dbReference>
<evidence type="ECO:0000256" key="2">
    <source>
        <dbReference type="SAM" id="Phobius"/>
    </source>
</evidence>
<dbReference type="EMBL" id="NCSJ02000009">
    <property type="protein sequence ID" value="RFU35343.1"/>
    <property type="molecule type" value="Genomic_DNA"/>
</dbReference>
<dbReference type="PANTHER" id="PTHR36414">
    <property type="entry name" value="PROTEIN SUR7"/>
    <property type="match status" value="1"/>
</dbReference>
<gene>
    <name evidence="3" type="ORF">B7463_g920</name>
</gene>
<sequence length="260" mass="28632">MAAAARGMMGIVSLILIGASILFILFVILSGVTHSTPLSKTYFLQADTSRFPGSGRPVSQWTYFYVCGSGNTNCGKPVPALPFGYAWVGGTQNVPSKFVGHHGKGTTSTYFYYLWRFGWVFFLMGLIFDVFAFFTSLLAPCSRLASGISSFILYIALFWFTLGASLMTATFVRARDIFHDNGLHASLGKYAFGFTWAAWACMFIASLLLCMGCLAGRDRATTTTTTTRRSRFGRGGFGRGRRTRGSAIDTESQHRVKEEY</sequence>
<protein>
    <recommendedName>
        <fullName evidence="5">MARVEL domain-containing protein</fullName>
    </recommendedName>
</protein>
<dbReference type="InterPro" id="IPR009571">
    <property type="entry name" value="SUR7/Rim9-like_fungi"/>
</dbReference>
<keyword evidence="2" id="KW-1133">Transmembrane helix</keyword>
<dbReference type="GO" id="GO:0030866">
    <property type="term" value="P:cortical actin cytoskeleton organization"/>
    <property type="evidence" value="ECO:0007669"/>
    <property type="project" value="TreeGrafter"/>
</dbReference>
<accession>A0A3E2HPQ5</accession>
<feature type="transmembrane region" description="Helical" evidence="2">
    <location>
        <begin position="192"/>
        <end position="215"/>
    </location>
</feature>
<keyword evidence="4" id="KW-1185">Reference proteome</keyword>
<keyword evidence="2" id="KW-0812">Transmembrane</keyword>
<feature type="transmembrane region" description="Helical" evidence="2">
    <location>
        <begin position="117"/>
        <end position="139"/>
    </location>
</feature>
<comment type="caution">
    <text evidence="3">The sequence shown here is derived from an EMBL/GenBank/DDBJ whole genome shotgun (WGS) entry which is preliminary data.</text>
</comment>
<proteinExistence type="predicted"/>
<evidence type="ECO:0000256" key="1">
    <source>
        <dbReference type="SAM" id="MobiDB-lite"/>
    </source>
</evidence>
<dbReference type="GO" id="GO:0045121">
    <property type="term" value="C:membrane raft"/>
    <property type="evidence" value="ECO:0007669"/>
    <property type="project" value="TreeGrafter"/>
</dbReference>
<reference evidence="3 4" key="1">
    <citation type="submission" date="2018-05" db="EMBL/GenBank/DDBJ databases">
        <title>Draft genome sequence of Scytalidium lignicola DSM 105466, a ubiquitous saprotrophic fungus.</title>
        <authorList>
            <person name="Buettner E."/>
            <person name="Gebauer A.M."/>
            <person name="Hofrichter M."/>
            <person name="Liers C."/>
            <person name="Kellner H."/>
        </authorList>
    </citation>
    <scope>NUCLEOTIDE SEQUENCE [LARGE SCALE GENOMIC DNA]</scope>
    <source>
        <strain evidence="3 4">DSM 105466</strain>
    </source>
</reference>
<evidence type="ECO:0008006" key="5">
    <source>
        <dbReference type="Google" id="ProtNLM"/>
    </source>
</evidence>
<dbReference type="GO" id="GO:0032185">
    <property type="term" value="P:septin cytoskeleton organization"/>
    <property type="evidence" value="ECO:0007669"/>
    <property type="project" value="TreeGrafter"/>
</dbReference>
<dbReference type="OrthoDB" id="5419460at2759"/>
<dbReference type="AlphaFoldDB" id="A0A3E2HPQ5"/>
<feature type="non-terminal residue" evidence="3">
    <location>
        <position position="1"/>
    </location>
</feature>
<dbReference type="GO" id="GO:0005886">
    <property type="term" value="C:plasma membrane"/>
    <property type="evidence" value="ECO:0007669"/>
    <property type="project" value="InterPro"/>
</dbReference>
<dbReference type="GO" id="GO:0006897">
    <property type="term" value="P:endocytosis"/>
    <property type="evidence" value="ECO:0007669"/>
    <property type="project" value="TreeGrafter"/>
</dbReference>
<feature type="transmembrane region" description="Helical" evidence="2">
    <location>
        <begin position="12"/>
        <end position="32"/>
    </location>
</feature>
<feature type="region of interest" description="Disordered" evidence="1">
    <location>
        <begin position="225"/>
        <end position="248"/>
    </location>
</feature>
<dbReference type="PANTHER" id="PTHR36414:SF1">
    <property type="entry name" value="PROTEIN SUR7"/>
    <property type="match status" value="1"/>
</dbReference>
<dbReference type="GO" id="GO:0005938">
    <property type="term" value="C:cell cortex"/>
    <property type="evidence" value="ECO:0007669"/>
    <property type="project" value="TreeGrafter"/>
</dbReference>
<dbReference type="GO" id="GO:0031505">
    <property type="term" value="P:fungal-type cell wall organization"/>
    <property type="evidence" value="ECO:0007669"/>
    <property type="project" value="TreeGrafter"/>
</dbReference>
<dbReference type="OMA" id="FMWTAVA"/>